<feature type="compositionally biased region" description="Polar residues" evidence="1">
    <location>
        <begin position="584"/>
        <end position="597"/>
    </location>
</feature>
<accession>A0A9N8Z6K0</accession>
<organism evidence="2 3">
    <name type="scientific">Acaulospora morrowiae</name>
    <dbReference type="NCBI Taxonomy" id="94023"/>
    <lineage>
        <taxon>Eukaryota</taxon>
        <taxon>Fungi</taxon>
        <taxon>Fungi incertae sedis</taxon>
        <taxon>Mucoromycota</taxon>
        <taxon>Glomeromycotina</taxon>
        <taxon>Glomeromycetes</taxon>
        <taxon>Diversisporales</taxon>
        <taxon>Acaulosporaceae</taxon>
        <taxon>Acaulospora</taxon>
    </lineage>
</organism>
<feature type="compositionally biased region" description="Basic and acidic residues" evidence="1">
    <location>
        <begin position="551"/>
        <end position="569"/>
    </location>
</feature>
<feature type="region of interest" description="Disordered" evidence="1">
    <location>
        <begin position="400"/>
        <end position="420"/>
    </location>
</feature>
<evidence type="ECO:0000313" key="2">
    <source>
        <dbReference type="EMBL" id="CAG8476689.1"/>
    </source>
</evidence>
<reference evidence="2" key="1">
    <citation type="submission" date="2021-06" db="EMBL/GenBank/DDBJ databases">
        <authorList>
            <person name="Kallberg Y."/>
            <person name="Tangrot J."/>
            <person name="Rosling A."/>
        </authorList>
    </citation>
    <scope>NUCLEOTIDE SEQUENCE</scope>
    <source>
        <strain evidence="2">CL551</strain>
    </source>
</reference>
<feature type="region of interest" description="Disordered" evidence="1">
    <location>
        <begin position="192"/>
        <end position="216"/>
    </location>
</feature>
<evidence type="ECO:0000256" key="1">
    <source>
        <dbReference type="SAM" id="MobiDB-lite"/>
    </source>
</evidence>
<sequence>MKPKSTFESILRSTKHDEFNDDYEEIILESGTPTSFCDFTYENINAPRFRDFLNDMTLGEGDSWFDDENNAIELSPTPTEVSILDFDEKKTTEMRSTETVECSPLPNNLGFCRTVLQNKCDDLKKTGDISKPKAIRIKVDKSDDLVKGKESHVAKSDTKSQRVAGKNSGIKKNPILKELSVSNLVSKVTMNDESQTRANKEVVSQRNLEKNTDTTGNLVSKAPVASVTASKKIIDRTQMIRGTEVNRTAKDPVIGVTSKLGMSPLVRHVIVSKELDLSNRLDPPKRNKNYPKSRSPGIKKRQPTKKFRAELTVPKPFTFRTISHVHMNERRPTRSPFIPLAERVKHFLEDTPERFRTKLVSFKPTSNTHTRLLTVPKSPYLRTKQRANACRAINAEGQESDKNPRTMLNNHGHNGKRVGPTARKANIMMSRSPPTTKSQHHQFSPHKVKLHPVPHSKESHKLVGSSGETKENGTNIRQHSQERGRVCKAKTQPNEKYQQDTHQKFIKKEKHEKENVKLHAKAATKKSEKPLTEPISFIFQTDSRIQLRKAREQNDESLKKKKSKEEIKGQQKTQHLRTELTYKNWVSSKASPPNTKTAKAKFF</sequence>
<dbReference type="OrthoDB" id="1684416at2759"/>
<feature type="region of interest" description="Disordered" evidence="1">
    <location>
        <begin position="277"/>
        <end position="304"/>
    </location>
</feature>
<feature type="region of interest" description="Disordered" evidence="1">
    <location>
        <begin position="551"/>
        <end position="603"/>
    </location>
</feature>
<name>A0A9N8Z6K0_9GLOM</name>
<dbReference type="AlphaFoldDB" id="A0A9N8Z6K0"/>
<evidence type="ECO:0000313" key="3">
    <source>
        <dbReference type="Proteomes" id="UP000789342"/>
    </source>
</evidence>
<proteinExistence type="predicted"/>
<keyword evidence="3" id="KW-1185">Reference proteome</keyword>
<feature type="region of interest" description="Disordered" evidence="1">
    <location>
        <begin position="449"/>
        <end position="501"/>
    </location>
</feature>
<comment type="caution">
    <text evidence="2">The sequence shown here is derived from an EMBL/GenBank/DDBJ whole genome shotgun (WGS) entry which is preliminary data.</text>
</comment>
<protein>
    <submittedName>
        <fullName evidence="2">6798_t:CDS:1</fullName>
    </submittedName>
</protein>
<gene>
    <name evidence="2" type="ORF">AMORRO_LOCUS2107</name>
</gene>
<dbReference type="EMBL" id="CAJVPV010000863">
    <property type="protein sequence ID" value="CAG8476689.1"/>
    <property type="molecule type" value="Genomic_DNA"/>
</dbReference>
<dbReference type="Proteomes" id="UP000789342">
    <property type="component" value="Unassembled WGS sequence"/>
</dbReference>
<feature type="compositionally biased region" description="Basic residues" evidence="1">
    <location>
        <begin position="286"/>
        <end position="304"/>
    </location>
</feature>